<evidence type="ECO:0000313" key="1">
    <source>
        <dbReference type="EMBL" id="GFD56075.1"/>
    </source>
</evidence>
<name>A0A699X8A5_TANCI</name>
<organism evidence="1">
    <name type="scientific">Tanacetum cinerariifolium</name>
    <name type="common">Dalmatian daisy</name>
    <name type="synonym">Chrysanthemum cinerariifolium</name>
    <dbReference type="NCBI Taxonomy" id="118510"/>
    <lineage>
        <taxon>Eukaryota</taxon>
        <taxon>Viridiplantae</taxon>
        <taxon>Streptophyta</taxon>
        <taxon>Embryophyta</taxon>
        <taxon>Tracheophyta</taxon>
        <taxon>Spermatophyta</taxon>
        <taxon>Magnoliopsida</taxon>
        <taxon>eudicotyledons</taxon>
        <taxon>Gunneridae</taxon>
        <taxon>Pentapetalae</taxon>
        <taxon>asterids</taxon>
        <taxon>campanulids</taxon>
        <taxon>Asterales</taxon>
        <taxon>Asteraceae</taxon>
        <taxon>Asteroideae</taxon>
        <taxon>Anthemideae</taxon>
        <taxon>Anthemidinae</taxon>
        <taxon>Tanacetum</taxon>
    </lineage>
</organism>
<accession>A0A699X8A5</accession>
<proteinExistence type="predicted"/>
<protein>
    <submittedName>
        <fullName evidence="1">Uncharacterized protein</fullName>
    </submittedName>
</protein>
<comment type="caution">
    <text evidence="1">The sequence shown here is derived from an EMBL/GenBank/DDBJ whole genome shotgun (WGS) entry which is preliminary data.</text>
</comment>
<reference evidence="1" key="1">
    <citation type="journal article" date="2019" name="Sci. Rep.">
        <title>Draft genome of Tanacetum cinerariifolium, the natural source of mosquito coil.</title>
        <authorList>
            <person name="Yamashiro T."/>
            <person name="Shiraishi A."/>
            <person name="Satake H."/>
            <person name="Nakayama K."/>
        </authorList>
    </citation>
    <scope>NUCLEOTIDE SEQUENCE</scope>
</reference>
<sequence>SEILAEEDLEILIDLGVKGGEGAKYWTCDFSHVSGSGRFVWKLAESVSRFRNMCRSTRIIDHRYSKEWWIQRSARPSPSKMW</sequence>
<feature type="non-terminal residue" evidence="1">
    <location>
        <position position="1"/>
    </location>
</feature>
<dbReference type="AlphaFoldDB" id="A0A699X8A5"/>
<dbReference type="EMBL" id="BKCJ011825081">
    <property type="protein sequence ID" value="GFD56075.1"/>
    <property type="molecule type" value="Genomic_DNA"/>
</dbReference>
<gene>
    <name evidence="1" type="ORF">Tci_928044</name>
</gene>